<sequence length="165" mass="18305">MYRQPKRKTAAQSILTFFLAIFLGVGSLNAQERKADISSFSKIIDNCIAFNKLKDSTAVYSFTLAVALKKIAGKINSDVNINNPLIDAVFLDKTKIAKLDYSEIVSKGYKGVQVKVVVIVLSSDNNSKMIDVYAIPKIIGNITTDPEGYLNLDTIVIQYDKKEYN</sequence>
<accession>A0A1I0T093</accession>
<dbReference type="Proteomes" id="UP000198836">
    <property type="component" value="Unassembled WGS sequence"/>
</dbReference>
<proteinExistence type="predicted"/>
<gene>
    <name evidence="1" type="ORF">SAMN04488511_10521</name>
</gene>
<name>A0A1I0T093_9SPHI</name>
<dbReference type="EMBL" id="FOJM01000005">
    <property type="protein sequence ID" value="SFA45208.1"/>
    <property type="molecule type" value="Genomic_DNA"/>
</dbReference>
<organism evidence="1 2">
    <name type="scientific">Pedobacter suwonensis</name>
    <dbReference type="NCBI Taxonomy" id="332999"/>
    <lineage>
        <taxon>Bacteria</taxon>
        <taxon>Pseudomonadati</taxon>
        <taxon>Bacteroidota</taxon>
        <taxon>Sphingobacteriia</taxon>
        <taxon>Sphingobacteriales</taxon>
        <taxon>Sphingobacteriaceae</taxon>
        <taxon>Pedobacter</taxon>
    </lineage>
</organism>
<evidence type="ECO:0000313" key="1">
    <source>
        <dbReference type="EMBL" id="SFA45208.1"/>
    </source>
</evidence>
<reference evidence="2" key="1">
    <citation type="submission" date="2016-10" db="EMBL/GenBank/DDBJ databases">
        <authorList>
            <person name="Varghese N."/>
            <person name="Submissions S."/>
        </authorList>
    </citation>
    <scope>NUCLEOTIDE SEQUENCE [LARGE SCALE GENOMIC DNA]</scope>
    <source>
        <strain evidence="2">DSM 18130</strain>
    </source>
</reference>
<dbReference type="STRING" id="332999.SAMN04488511_10521"/>
<evidence type="ECO:0000313" key="2">
    <source>
        <dbReference type="Proteomes" id="UP000198836"/>
    </source>
</evidence>
<keyword evidence="2" id="KW-1185">Reference proteome</keyword>
<dbReference type="RefSeq" id="WP_134203926.1">
    <property type="nucleotide sequence ID" value="NZ_FOJM01000005.1"/>
</dbReference>
<dbReference type="AlphaFoldDB" id="A0A1I0T093"/>
<protein>
    <submittedName>
        <fullName evidence="1">Uncharacterized protein</fullName>
    </submittedName>
</protein>